<dbReference type="PATRIC" id="fig|1082933.3.peg.1164"/>
<gene>
    <name evidence="1" type="ORF">MEA186_06131</name>
</gene>
<sequence length="106" mass="11666">MGYNLIRYGVKDASIADNRALVAKVFEALDQTKPQYVRYLVLELETGEFVHLVGQDKDSSALTGLDAFKAFSADHAERRSGPLSRSAAKIVGNYRMLTDADEVMPA</sequence>
<accession>G6Y5L7</accession>
<evidence type="ECO:0000313" key="2">
    <source>
        <dbReference type="Proteomes" id="UP000002949"/>
    </source>
</evidence>
<dbReference type="STRING" id="1082933.A6B35_04780"/>
<name>G6Y5L7_9HYPH</name>
<dbReference type="EMBL" id="AGSN01000059">
    <property type="protein sequence ID" value="EHH13057.1"/>
    <property type="molecule type" value="Genomic_DNA"/>
</dbReference>
<evidence type="ECO:0008006" key="3">
    <source>
        <dbReference type="Google" id="ProtNLM"/>
    </source>
</evidence>
<dbReference type="AlphaFoldDB" id="G6Y5L7"/>
<reference evidence="1 2" key="1">
    <citation type="journal article" date="2012" name="J. Bacteriol.">
        <title>Draft Genome Sequence of Plant Growth-Promoting Rhizobium Mesorhizobium amorphae, Isolated from Zinc-Lead Mine Tailings.</title>
        <authorList>
            <person name="Hao X."/>
            <person name="Lin Y."/>
            <person name="Johnstone L."/>
            <person name="Baltrus D.A."/>
            <person name="Miller S.J."/>
            <person name="Wei G."/>
            <person name="Rensing C."/>
        </authorList>
    </citation>
    <scope>NUCLEOTIDE SEQUENCE [LARGE SCALE GENOMIC DNA]</scope>
    <source>
        <strain evidence="1 2">CCNWGS0123</strain>
    </source>
</reference>
<dbReference type="Proteomes" id="UP000002949">
    <property type="component" value="Unassembled WGS sequence"/>
</dbReference>
<organism evidence="1 2">
    <name type="scientific">Mesorhizobium amorphae CCNWGS0123</name>
    <dbReference type="NCBI Taxonomy" id="1082933"/>
    <lineage>
        <taxon>Bacteria</taxon>
        <taxon>Pseudomonadati</taxon>
        <taxon>Pseudomonadota</taxon>
        <taxon>Alphaproteobacteria</taxon>
        <taxon>Hyphomicrobiales</taxon>
        <taxon>Phyllobacteriaceae</taxon>
        <taxon>Mesorhizobium</taxon>
    </lineage>
</organism>
<dbReference type="RefSeq" id="WP_006200663.1">
    <property type="nucleotide sequence ID" value="NZ_AGSN01000059.1"/>
</dbReference>
<proteinExistence type="predicted"/>
<protein>
    <recommendedName>
        <fullName evidence="3">ABM domain-containing protein</fullName>
    </recommendedName>
</protein>
<evidence type="ECO:0000313" key="1">
    <source>
        <dbReference type="EMBL" id="EHH13057.1"/>
    </source>
</evidence>
<keyword evidence="2" id="KW-1185">Reference proteome</keyword>